<sequence>MSDAVRIFTRRELFDLVWSKPTQTIAQELGISDRGLAKICIRHDVPNPSRGYWARIRAGQKIPPPLFREINNPALDRIQIVSAVGNLPDETREMLQKAKAESAEQKKGVPKNLIDPAEPLKKPHRFITATAKELLKAKPDRWGAISAVGDGMCGVTVHKNRAQRTVTFLHALTTKLEADKLLLQPNGNNMMVTVGSDKVSFTLIERTQRQKHIPTKEEEALYNQQQIRRQRAADRQNWELYRTLPYEKPWPDHDIIYTGELIFQFVAWHNGFRKTWSDGKMQSVESMFESIVACIKAILIFEKERRQQREDDERKRVDLERRYGLAKKRKEREDRRVAYLRELVQLQREAGEIRAWLATVPHGAEEESSTELGRMLIWANERLLDLDERTTIKAAATQFEELALFPEVDDLHDPLGEPPARRYPW</sequence>
<proteinExistence type="predicted"/>
<accession>A0A964E7H1</accession>
<dbReference type="Proteomes" id="UP000721844">
    <property type="component" value="Unassembled WGS sequence"/>
</dbReference>
<gene>
    <name evidence="1" type="ORF">ACELLULO517_27420</name>
</gene>
<comment type="caution">
    <text evidence="1">The sequence shown here is derived from an EMBL/GenBank/DDBJ whole genome shotgun (WGS) entry which is preliminary data.</text>
</comment>
<dbReference type="AlphaFoldDB" id="A0A964E7H1"/>
<keyword evidence="2" id="KW-1185">Reference proteome</keyword>
<organism evidence="1 2">
    <name type="scientific">Acidisoma cellulosilyticum</name>
    <dbReference type="NCBI Taxonomy" id="2802395"/>
    <lineage>
        <taxon>Bacteria</taxon>
        <taxon>Pseudomonadati</taxon>
        <taxon>Pseudomonadota</taxon>
        <taxon>Alphaproteobacteria</taxon>
        <taxon>Acetobacterales</taxon>
        <taxon>Acidocellaceae</taxon>
        <taxon>Acidisoma</taxon>
    </lineage>
</organism>
<evidence type="ECO:0000313" key="1">
    <source>
        <dbReference type="EMBL" id="MCB8883998.1"/>
    </source>
</evidence>
<evidence type="ECO:0000313" key="2">
    <source>
        <dbReference type="Proteomes" id="UP000721844"/>
    </source>
</evidence>
<name>A0A964E7H1_9PROT</name>
<reference evidence="1 2" key="1">
    <citation type="journal article" date="2021" name="Microorganisms">
        <title>Acidisoma silvae sp. nov. and Acidisomacellulosilytica sp. nov., Two Acidophilic Bacteria Isolated from Decaying Wood, Hydrolyzing Cellulose and Producing Poly-3-hydroxybutyrate.</title>
        <authorList>
            <person name="Mieszkin S."/>
            <person name="Pouder E."/>
            <person name="Uroz S."/>
            <person name="Simon-Colin C."/>
            <person name="Alain K."/>
        </authorList>
    </citation>
    <scope>NUCLEOTIDE SEQUENCE [LARGE SCALE GENOMIC DNA]</scope>
    <source>
        <strain evidence="1 2">HW T5.17</strain>
    </source>
</reference>
<dbReference type="RefSeq" id="WP_227310739.1">
    <property type="nucleotide sequence ID" value="NZ_JAESVA010000020.1"/>
</dbReference>
<protein>
    <submittedName>
        <fullName evidence="1">Uncharacterized protein</fullName>
    </submittedName>
</protein>
<dbReference type="EMBL" id="JAESVA010000020">
    <property type="protein sequence ID" value="MCB8883998.1"/>
    <property type="molecule type" value="Genomic_DNA"/>
</dbReference>